<proteinExistence type="predicted"/>
<dbReference type="EMBL" id="GBRH01244814">
    <property type="protein sequence ID" value="JAD53081.1"/>
    <property type="molecule type" value="Transcribed_RNA"/>
</dbReference>
<organism evidence="1">
    <name type="scientific">Arundo donax</name>
    <name type="common">Giant reed</name>
    <name type="synonym">Donax arundinaceus</name>
    <dbReference type="NCBI Taxonomy" id="35708"/>
    <lineage>
        <taxon>Eukaryota</taxon>
        <taxon>Viridiplantae</taxon>
        <taxon>Streptophyta</taxon>
        <taxon>Embryophyta</taxon>
        <taxon>Tracheophyta</taxon>
        <taxon>Spermatophyta</taxon>
        <taxon>Magnoliopsida</taxon>
        <taxon>Liliopsida</taxon>
        <taxon>Poales</taxon>
        <taxon>Poaceae</taxon>
        <taxon>PACMAD clade</taxon>
        <taxon>Arundinoideae</taxon>
        <taxon>Arundineae</taxon>
        <taxon>Arundo</taxon>
    </lineage>
</organism>
<protein>
    <submittedName>
        <fullName evidence="1">Uncharacterized protein</fullName>
    </submittedName>
</protein>
<sequence length="38" mass="4194">MVLPLADASCCPPHIQMLSSTVHVKLSMLWNMSLTLKP</sequence>
<reference evidence="1" key="2">
    <citation type="journal article" date="2015" name="Data Brief">
        <title>Shoot transcriptome of the giant reed, Arundo donax.</title>
        <authorList>
            <person name="Barrero R.A."/>
            <person name="Guerrero F.D."/>
            <person name="Moolhuijzen P."/>
            <person name="Goolsby J.A."/>
            <person name="Tidwell J."/>
            <person name="Bellgard S.E."/>
            <person name="Bellgard M.I."/>
        </authorList>
    </citation>
    <scope>NUCLEOTIDE SEQUENCE</scope>
    <source>
        <tissue evidence="1">Shoot tissue taken approximately 20 cm above the soil surface</tissue>
    </source>
</reference>
<dbReference type="AlphaFoldDB" id="A0A0A9APP4"/>
<name>A0A0A9APP4_ARUDO</name>
<accession>A0A0A9APP4</accession>
<evidence type="ECO:0000313" key="1">
    <source>
        <dbReference type="EMBL" id="JAD53081.1"/>
    </source>
</evidence>
<reference evidence="1" key="1">
    <citation type="submission" date="2014-09" db="EMBL/GenBank/DDBJ databases">
        <authorList>
            <person name="Magalhaes I.L.F."/>
            <person name="Oliveira U."/>
            <person name="Santos F.R."/>
            <person name="Vidigal T.H.D.A."/>
            <person name="Brescovit A.D."/>
            <person name="Santos A.J."/>
        </authorList>
    </citation>
    <scope>NUCLEOTIDE SEQUENCE</scope>
    <source>
        <tissue evidence="1">Shoot tissue taken approximately 20 cm above the soil surface</tissue>
    </source>
</reference>